<feature type="compositionally biased region" description="Basic and acidic residues" evidence="2">
    <location>
        <begin position="440"/>
        <end position="451"/>
    </location>
</feature>
<gene>
    <name evidence="4" type="ORF">R1sor_010552</name>
</gene>
<feature type="region of interest" description="Disordered" evidence="2">
    <location>
        <begin position="341"/>
        <end position="374"/>
    </location>
</feature>
<dbReference type="InterPro" id="IPR001878">
    <property type="entry name" value="Znf_CCHC"/>
</dbReference>
<dbReference type="SUPFAM" id="SSF57756">
    <property type="entry name" value="Retrovirus zinc finger-like domains"/>
    <property type="match status" value="1"/>
</dbReference>
<evidence type="ECO:0000313" key="5">
    <source>
        <dbReference type="Proteomes" id="UP001633002"/>
    </source>
</evidence>
<dbReference type="AlphaFoldDB" id="A0ABD3I2F1"/>
<protein>
    <recommendedName>
        <fullName evidence="3">CCHC-type domain-containing protein</fullName>
    </recommendedName>
</protein>
<dbReference type="InterPro" id="IPR036875">
    <property type="entry name" value="Znf_CCHC_sf"/>
</dbReference>
<evidence type="ECO:0000259" key="3">
    <source>
        <dbReference type="PROSITE" id="PS50158"/>
    </source>
</evidence>
<dbReference type="Gene3D" id="4.10.60.10">
    <property type="entry name" value="Zinc finger, CCHC-type"/>
    <property type="match status" value="1"/>
</dbReference>
<accession>A0ABD3I2F1</accession>
<feature type="domain" description="CCHC-type" evidence="3">
    <location>
        <begin position="150"/>
        <end position="165"/>
    </location>
</feature>
<feature type="compositionally biased region" description="Basic and acidic residues" evidence="2">
    <location>
        <begin position="222"/>
        <end position="232"/>
    </location>
</feature>
<name>A0ABD3I2F1_9MARC</name>
<evidence type="ECO:0000256" key="2">
    <source>
        <dbReference type="SAM" id="MobiDB-lite"/>
    </source>
</evidence>
<sequence>MPTLSGGTRPPDSGVARSMADKGVMRDVRQPSANPPAFQAWSRFRANDHLLGENRQTEFGGLQAIGTQGQTGETAAAPEVRWEEGVMWAVLAEELESMPISDNAAESDEADILEIDLDIEKASARLGKIRKTAIKRYLQPVVYTRLPDLCYACQQRGHWAKQCPNKRPVGEGRSRGEDVRSVPPPLDPVDQMDRAEDGSSSSTTAPQEGFLPMGSRSGSRRSGKDSKGEKRKSVSSNRFHILAQDDQVNSVELNEAENSLDVNVGITSLDVQSSHAVIQEIAKPDEQMGERKRTFIATKMQDGPETSDGRRRSMETEKLVHLESFSRLLDLQMVAETTPSLPEVVPDQTEAKRLQRKSGSKNKTTKEIPSLPDLSFPSKVAKAKLGSLPQGSFPTLCSTPIEPQTERNPFWSNMTVLSQRNKIVSLGHVVPFTGDSPLHEFSGRSPKKEESLVGMSVPSSSRLKAGPGLGSGAAAHKRRALGTMDHNGCRLSDSRESSLGSACSYRRERKHREDSLSQDDRRKWLRGWHRIRLVLKEIRNSRTRQRREEGDLEAEFAWRKEKVGSHSSPEEVDTLARIEARVKEREMRDARAWRTRSREKWLTEDEAPSRYFFAKLRAKWARESVHELELQDGEIIVDNEDILHEVHSFYNLYTAEELTAECATAQEEVIGLLQGGLSEEDCRKVESRPEQQEIEERRSEEGDFRGMEREARRVQINSFQDLLDRVEVTNQGGLIGSEWSRLSRVLIGGEIWSWLTSLSPVDLPLNMIPGWKWKDGWVINDSWKRTVQVWNAMEWAECPSFASLSRRWEIEHVQTEWLTRWRHLWQGLSNLRL</sequence>
<dbReference type="EMBL" id="JBJQOH010000002">
    <property type="protein sequence ID" value="KAL3696476.1"/>
    <property type="molecule type" value="Genomic_DNA"/>
</dbReference>
<dbReference type="Pfam" id="PF00098">
    <property type="entry name" value="zf-CCHC"/>
    <property type="match status" value="1"/>
</dbReference>
<reference evidence="4 5" key="1">
    <citation type="submission" date="2024-09" db="EMBL/GenBank/DDBJ databases">
        <title>Chromosome-scale assembly of Riccia sorocarpa.</title>
        <authorList>
            <person name="Paukszto L."/>
        </authorList>
    </citation>
    <scope>NUCLEOTIDE SEQUENCE [LARGE SCALE GENOMIC DNA]</scope>
    <source>
        <strain evidence="4">LP-2024</strain>
        <tissue evidence="4">Aerial parts of the thallus</tissue>
    </source>
</reference>
<feature type="region of interest" description="Disordered" evidence="2">
    <location>
        <begin position="440"/>
        <end position="512"/>
    </location>
</feature>
<organism evidence="4 5">
    <name type="scientific">Riccia sorocarpa</name>
    <dbReference type="NCBI Taxonomy" id="122646"/>
    <lineage>
        <taxon>Eukaryota</taxon>
        <taxon>Viridiplantae</taxon>
        <taxon>Streptophyta</taxon>
        <taxon>Embryophyta</taxon>
        <taxon>Marchantiophyta</taxon>
        <taxon>Marchantiopsida</taxon>
        <taxon>Marchantiidae</taxon>
        <taxon>Marchantiales</taxon>
        <taxon>Ricciaceae</taxon>
        <taxon>Riccia</taxon>
    </lineage>
</organism>
<evidence type="ECO:0000256" key="1">
    <source>
        <dbReference type="PROSITE-ProRule" id="PRU00047"/>
    </source>
</evidence>
<comment type="caution">
    <text evidence="4">The sequence shown here is derived from an EMBL/GenBank/DDBJ whole genome shotgun (WGS) entry which is preliminary data.</text>
</comment>
<dbReference type="Proteomes" id="UP001633002">
    <property type="component" value="Unassembled WGS sequence"/>
</dbReference>
<keyword evidence="5" id="KW-1185">Reference proteome</keyword>
<keyword evidence="1" id="KW-0479">Metal-binding</keyword>
<dbReference type="GO" id="GO:0008270">
    <property type="term" value="F:zinc ion binding"/>
    <property type="evidence" value="ECO:0007669"/>
    <property type="project" value="UniProtKB-KW"/>
</dbReference>
<dbReference type="SMART" id="SM00343">
    <property type="entry name" value="ZnF_C2HC"/>
    <property type="match status" value="1"/>
</dbReference>
<keyword evidence="1" id="KW-0863">Zinc-finger</keyword>
<proteinExistence type="predicted"/>
<dbReference type="PROSITE" id="PS50158">
    <property type="entry name" value="ZF_CCHC"/>
    <property type="match status" value="1"/>
</dbReference>
<keyword evidence="1" id="KW-0862">Zinc</keyword>
<feature type="compositionally biased region" description="Basic and acidic residues" evidence="2">
    <location>
        <begin position="168"/>
        <end position="180"/>
    </location>
</feature>
<feature type="region of interest" description="Disordered" evidence="2">
    <location>
        <begin position="162"/>
        <end position="241"/>
    </location>
</feature>
<feature type="region of interest" description="Disordered" evidence="2">
    <location>
        <begin position="683"/>
        <end position="706"/>
    </location>
</feature>
<evidence type="ECO:0000313" key="4">
    <source>
        <dbReference type="EMBL" id="KAL3696476.1"/>
    </source>
</evidence>